<dbReference type="EMBL" id="JAWJEJ010000002">
    <property type="protein sequence ID" value="MDV3458889.1"/>
    <property type="molecule type" value="Genomic_DNA"/>
</dbReference>
<dbReference type="Pfam" id="PF14317">
    <property type="entry name" value="YcxB"/>
    <property type="match status" value="1"/>
</dbReference>
<evidence type="ECO:0000313" key="4">
    <source>
        <dbReference type="Proteomes" id="UP001273531"/>
    </source>
</evidence>
<sequence>MERQASFEIDLATHMNAQRLHQHVQLRSKRALRGYLILSAVYSVLFVGVAMLSGSRQGDPWWIVGALFAGPVVGAIVCGLMQLVHGWMLPRRITRVHAQHHALRDPMRIAWDDSQFTLEGESGSTRLAWGRFVQWAEARGMILLYQTDNLFNLIPEATLSAEQRGEIVAALEGAGVKRVGPRA</sequence>
<dbReference type="Proteomes" id="UP001273531">
    <property type="component" value="Unassembled WGS sequence"/>
</dbReference>
<feature type="transmembrane region" description="Helical" evidence="1">
    <location>
        <begin position="35"/>
        <end position="55"/>
    </location>
</feature>
<evidence type="ECO:0000259" key="2">
    <source>
        <dbReference type="Pfam" id="PF14317"/>
    </source>
</evidence>
<keyword evidence="4" id="KW-1185">Reference proteome</keyword>
<comment type="caution">
    <text evidence="3">The sequence shown here is derived from an EMBL/GenBank/DDBJ whole genome shotgun (WGS) entry which is preliminary data.</text>
</comment>
<evidence type="ECO:0000313" key="3">
    <source>
        <dbReference type="EMBL" id="MDV3458889.1"/>
    </source>
</evidence>
<feature type="domain" description="YcxB-like C-terminal" evidence="2">
    <location>
        <begin position="111"/>
        <end position="169"/>
    </location>
</feature>
<dbReference type="RefSeq" id="WP_317228055.1">
    <property type="nucleotide sequence ID" value="NZ_JAWJEJ010000002.1"/>
</dbReference>
<organism evidence="3 4">
    <name type="scientific">Sphingomonas agrestis</name>
    <dbReference type="NCBI Taxonomy" id="3080540"/>
    <lineage>
        <taxon>Bacteria</taxon>
        <taxon>Pseudomonadati</taxon>
        <taxon>Pseudomonadota</taxon>
        <taxon>Alphaproteobacteria</taxon>
        <taxon>Sphingomonadales</taxon>
        <taxon>Sphingomonadaceae</taxon>
        <taxon>Sphingomonas</taxon>
    </lineage>
</organism>
<proteinExistence type="predicted"/>
<gene>
    <name evidence="3" type="ORF">RZN05_17965</name>
</gene>
<reference evidence="3 4" key="1">
    <citation type="submission" date="2023-10" db="EMBL/GenBank/DDBJ databases">
        <title>Sphingomonas sp. HF-S4 16S ribosomal RNA gene Genome sequencing and assembly.</title>
        <authorList>
            <person name="Lee H."/>
        </authorList>
    </citation>
    <scope>NUCLEOTIDE SEQUENCE [LARGE SCALE GENOMIC DNA]</scope>
    <source>
        <strain evidence="3 4">HF-S4</strain>
    </source>
</reference>
<name>A0ABU3YBW7_9SPHN</name>
<protein>
    <submittedName>
        <fullName evidence="3">YcxB family protein</fullName>
    </submittedName>
</protein>
<dbReference type="InterPro" id="IPR025588">
    <property type="entry name" value="YcxB-like_C"/>
</dbReference>
<accession>A0ABU3YBW7</accession>
<keyword evidence="1" id="KW-0812">Transmembrane</keyword>
<keyword evidence="1" id="KW-0472">Membrane</keyword>
<keyword evidence="1" id="KW-1133">Transmembrane helix</keyword>
<evidence type="ECO:0000256" key="1">
    <source>
        <dbReference type="SAM" id="Phobius"/>
    </source>
</evidence>
<feature type="transmembrane region" description="Helical" evidence="1">
    <location>
        <begin position="61"/>
        <end position="84"/>
    </location>
</feature>